<name>K4EN48_PANQU</name>
<feature type="domain" description="WRKY" evidence="7">
    <location>
        <begin position="49"/>
        <end position="115"/>
    </location>
</feature>
<dbReference type="EMBL" id="JF927160">
    <property type="protein sequence ID" value="AEQ29017.1"/>
    <property type="molecule type" value="mRNA"/>
</dbReference>
<feature type="compositionally biased region" description="Acidic residues" evidence="6">
    <location>
        <begin position="140"/>
        <end position="156"/>
    </location>
</feature>
<feature type="region of interest" description="Disordered" evidence="6">
    <location>
        <begin position="127"/>
        <end position="165"/>
    </location>
</feature>
<feature type="region of interest" description="Disordered" evidence="6">
    <location>
        <begin position="1"/>
        <end position="75"/>
    </location>
</feature>
<evidence type="ECO:0000256" key="3">
    <source>
        <dbReference type="ARBA" id="ARBA00023125"/>
    </source>
</evidence>
<dbReference type="InterPro" id="IPR044810">
    <property type="entry name" value="WRKY_plant"/>
</dbReference>
<keyword evidence="2" id="KW-0805">Transcription regulation</keyword>
<accession>K4EN48</accession>
<dbReference type="GO" id="GO:0000976">
    <property type="term" value="F:transcription cis-regulatory region binding"/>
    <property type="evidence" value="ECO:0007669"/>
    <property type="project" value="TreeGrafter"/>
</dbReference>
<proteinExistence type="evidence at transcript level"/>
<dbReference type="InterPro" id="IPR003657">
    <property type="entry name" value="WRKY_dom"/>
</dbReference>
<reference evidence="8" key="1">
    <citation type="submission" date="2011-05" db="EMBL/GenBank/DDBJ databases">
        <title>WRKY genes in Panax quinquefolius.</title>
        <authorList>
            <person name="Chen S.L."/>
            <person name="Sun Y.Z."/>
        </authorList>
    </citation>
    <scope>NUCLEOTIDE SEQUENCE</scope>
</reference>
<protein>
    <submittedName>
        <fullName evidence="8">WRKY4</fullName>
    </submittedName>
</protein>
<dbReference type="SMART" id="SM00774">
    <property type="entry name" value="WRKY"/>
    <property type="match status" value="1"/>
</dbReference>
<dbReference type="Gene3D" id="2.20.25.80">
    <property type="entry name" value="WRKY domain"/>
    <property type="match status" value="1"/>
</dbReference>
<feature type="compositionally biased region" description="Basic and acidic residues" evidence="6">
    <location>
        <begin position="38"/>
        <end position="49"/>
    </location>
</feature>
<comment type="subcellular location">
    <subcellularLocation>
        <location evidence="1">Nucleus</location>
    </subcellularLocation>
</comment>
<dbReference type="FunFam" id="2.20.25.80:FF:000004">
    <property type="entry name" value="WRKY transcription factor 65"/>
    <property type="match status" value="1"/>
</dbReference>
<dbReference type="PROSITE" id="PS50811">
    <property type="entry name" value="WRKY"/>
    <property type="match status" value="1"/>
</dbReference>
<keyword evidence="5" id="KW-0539">Nucleus</keyword>
<organism evidence="8">
    <name type="scientific">Panax quinquefolius</name>
    <name type="common">American ginseng</name>
    <name type="synonym">Aralia quinquefolia</name>
    <dbReference type="NCBI Taxonomy" id="44588"/>
    <lineage>
        <taxon>Eukaryota</taxon>
        <taxon>Viridiplantae</taxon>
        <taxon>Streptophyta</taxon>
        <taxon>Embryophyta</taxon>
        <taxon>Tracheophyta</taxon>
        <taxon>Spermatophyta</taxon>
        <taxon>Magnoliopsida</taxon>
        <taxon>eudicotyledons</taxon>
        <taxon>Gunneridae</taxon>
        <taxon>Pentapetalae</taxon>
        <taxon>asterids</taxon>
        <taxon>campanulids</taxon>
        <taxon>Apiales</taxon>
        <taxon>Araliaceae</taxon>
        <taxon>Panax</taxon>
    </lineage>
</organism>
<dbReference type="InterPro" id="IPR036576">
    <property type="entry name" value="WRKY_dom_sf"/>
</dbReference>
<dbReference type="Pfam" id="PF03106">
    <property type="entry name" value="WRKY"/>
    <property type="match status" value="1"/>
</dbReference>
<dbReference type="AlphaFoldDB" id="K4EN48"/>
<keyword evidence="4" id="KW-0804">Transcription</keyword>
<evidence type="ECO:0000256" key="1">
    <source>
        <dbReference type="ARBA" id="ARBA00004123"/>
    </source>
</evidence>
<evidence type="ECO:0000256" key="2">
    <source>
        <dbReference type="ARBA" id="ARBA00023015"/>
    </source>
</evidence>
<evidence type="ECO:0000313" key="8">
    <source>
        <dbReference type="EMBL" id="AEQ29017.1"/>
    </source>
</evidence>
<dbReference type="GO" id="GO:0005634">
    <property type="term" value="C:nucleus"/>
    <property type="evidence" value="ECO:0007669"/>
    <property type="project" value="UniProtKB-SubCell"/>
</dbReference>
<dbReference type="PANTHER" id="PTHR32096:SF18">
    <property type="entry name" value="DISEASE RESISTANCE PROTEIN RRS1B-RELATED"/>
    <property type="match status" value="1"/>
</dbReference>
<dbReference type="PANTHER" id="PTHR32096">
    <property type="entry name" value="WRKY TRANSCRIPTION FACTOR 30-RELATED-RELATED"/>
    <property type="match status" value="1"/>
</dbReference>
<evidence type="ECO:0000256" key="4">
    <source>
        <dbReference type="ARBA" id="ARBA00023163"/>
    </source>
</evidence>
<sequence length="271" mass="31278">MDNSPSPKSDSVNISGEIPETQASKKRKLAQKTVVAVKIEENENGKQKSEGPPPSDCWSWRKYGQKPIKGSPYPRGYYRCSTSKGCSAKKQVERCRTDASLLIITYTSTHNHPGPKDQKQEEPKIQITQENNLTVPEKEDQQEEDPKEEEEEEEEKEKEQQSLFFDEDGANEKITSNFHYCQSPFNSSDHQDIIINIKHEEDIPFTEHLENVLFDEKENPLCYPHLMTFSTQKSEENDFYDELGELPISSSFTSSFMRSNFFEDRILIQLP</sequence>
<dbReference type="SUPFAM" id="SSF118290">
    <property type="entry name" value="WRKY DNA-binding domain"/>
    <property type="match status" value="1"/>
</dbReference>
<feature type="compositionally biased region" description="Polar residues" evidence="6">
    <location>
        <begin position="1"/>
        <end position="14"/>
    </location>
</feature>
<dbReference type="GO" id="GO:0003700">
    <property type="term" value="F:DNA-binding transcription factor activity"/>
    <property type="evidence" value="ECO:0007669"/>
    <property type="project" value="InterPro"/>
</dbReference>
<evidence type="ECO:0000256" key="5">
    <source>
        <dbReference type="ARBA" id="ARBA00023242"/>
    </source>
</evidence>
<keyword evidence="3" id="KW-0238">DNA-binding</keyword>
<evidence type="ECO:0000256" key="6">
    <source>
        <dbReference type="SAM" id="MobiDB-lite"/>
    </source>
</evidence>
<evidence type="ECO:0000259" key="7">
    <source>
        <dbReference type="PROSITE" id="PS50811"/>
    </source>
</evidence>